<feature type="chain" id="PRO_5037134021" evidence="3">
    <location>
        <begin position="23"/>
        <end position="170"/>
    </location>
</feature>
<evidence type="ECO:0000256" key="1">
    <source>
        <dbReference type="SAM" id="MobiDB-lite"/>
    </source>
</evidence>
<feature type="region of interest" description="Disordered" evidence="1">
    <location>
        <begin position="26"/>
        <end position="54"/>
    </location>
</feature>
<sequence>MMRVCFIVWVVAITVINAEVNANDTYNGNMTKNEKSDLSENMENQDPNATISRSKRKGDDYEYEYYNDPNEEPPPPRHLLFTVIMYGSVACIVIELLVTLYGPVIRDSPLRWHTLNYCCWNCFQIIIYANCAEESPFEKFLSNSYITGNCNKIQQMTLAIYYHCKPTFEL</sequence>
<reference evidence="5" key="1">
    <citation type="submission" date="2022-11" db="UniProtKB">
        <authorList>
            <consortium name="WormBaseParasite"/>
        </authorList>
    </citation>
    <scope>IDENTIFICATION</scope>
</reference>
<keyword evidence="3" id="KW-0732">Signal</keyword>
<keyword evidence="2" id="KW-0812">Transmembrane</keyword>
<keyword evidence="2" id="KW-0472">Membrane</keyword>
<dbReference type="WBParaSite" id="PSU_v2.g11292.t1">
    <property type="protein sequence ID" value="PSU_v2.g11292.t1"/>
    <property type="gene ID" value="PSU_v2.g11292"/>
</dbReference>
<name>A0A914XTK6_9BILA</name>
<accession>A0A914XTK6</accession>
<feature type="compositionally biased region" description="Polar residues" evidence="1">
    <location>
        <begin position="39"/>
        <end position="52"/>
    </location>
</feature>
<evidence type="ECO:0000256" key="2">
    <source>
        <dbReference type="SAM" id="Phobius"/>
    </source>
</evidence>
<keyword evidence="2" id="KW-1133">Transmembrane helix</keyword>
<keyword evidence="4" id="KW-1185">Reference proteome</keyword>
<protein>
    <submittedName>
        <fullName evidence="5">Uncharacterized protein</fullName>
    </submittedName>
</protein>
<evidence type="ECO:0000313" key="4">
    <source>
        <dbReference type="Proteomes" id="UP000887577"/>
    </source>
</evidence>
<feature type="transmembrane region" description="Helical" evidence="2">
    <location>
        <begin position="79"/>
        <end position="101"/>
    </location>
</feature>
<dbReference type="AlphaFoldDB" id="A0A914XTK6"/>
<proteinExistence type="predicted"/>
<evidence type="ECO:0000256" key="3">
    <source>
        <dbReference type="SAM" id="SignalP"/>
    </source>
</evidence>
<organism evidence="4 5">
    <name type="scientific">Panagrolaimus superbus</name>
    <dbReference type="NCBI Taxonomy" id="310955"/>
    <lineage>
        <taxon>Eukaryota</taxon>
        <taxon>Metazoa</taxon>
        <taxon>Ecdysozoa</taxon>
        <taxon>Nematoda</taxon>
        <taxon>Chromadorea</taxon>
        <taxon>Rhabditida</taxon>
        <taxon>Tylenchina</taxon>
        <taxon>Panagrolaimomorpha</taxon>
        <taxon>Panagrolaimoidea</taxon>
        <taxon>Panagrolaimidae</taxon>
        <taxon>Panagrolaimus</taxon>
    </lineage>
</organism>
<evidence type="ECO:0000313" key="5">
    <source>
        <dbReference type="WBParaSite" id="PSU_v2.g11292.t1"/>
    </source>
</evidence>
<dbReference type="Proteomes" id="UP000887577">
    <property type="component" value="Unplaced"/>
</dbReference>
<feature type="signal peptide" evidence="3">
    <location>
        <begin position="1"/>
        <end position="22"/>
    </location>
</feature>